<dbReference type="PANTHER" id="PTHR43968:SF6">
    <property type="entry name" value="GLUTATHIONE S-TRANSFERASE OMEGA"/>
    <property type="match status" value="1"/>
</dbReference>
<sequence>MITLYDVGPTQDPKMPSLSPHVRKARYTLNYKRIPYTVSWVNFFTLEEIAKRVGAAPTGVRADGSPKYTVPFIVDSSTGAVVSDSYRIAEYLDRTYPDTPRLVPQGTEALQWAFADMILGKIIAIMALLRPLMEGPNDPEFVKGIEKAYGPAPKLSAEEKAGAWVAVKGGLNEIAKWYKEENAFLAGERPIYADFSLIPIFYVAKPLFGEFSEEWKNLASWNGGRWARMMEAAEGYESTEVI</sequence>
<dbReference type="InterPro" id="IPR036282">
    <property type="entry name" value="Glutathione-S-Trfase_C_sf"/>
</dbReference>
<dbReference type="PANTHER" id="PTHR43968">
    <property type="match status" value="1"/>
</dbReference>
<reference evidence="2 3" key="1">
    <citation type="submission" date="2015-12" db="EMBL/GenBank/DDBJ databases">
        <title>Draft genome sequence of Moniliophthora roreri, the causal agent of frosty pod rot of cacao.</title>
        <authorList>
            <person name="Aime M.C."/>
            <person name="Diaz-Valderrama J.R."/>
            <person name="Kijpornyongpan T."/>
            <person name="Phillips-Mora W."/>
        </authorList>
    </citation>
    <scope>NUCLEOTIDE SEQUENCE [LARGE SCALE GENOMIC DNA]</scope>
    <source>
        <strain evidence="2 3">MCA 2952</strain>
    </source>
</reference>
<evidence type="ECO:0000313" key="3">
    <source>
        <dbReference type="Proteomes" id="UP000054988"/>
    </source>
</evidence>
<name>A0A0W0G1L5_MONRR</name>
<dbReference type="Gene3D" id="1.20.1050.10">
    <property type="match status" value="1"/>
</dbReference>
<dbReference type="eggNOG" id="ENOG502QQN3">
    <property type="taxonomic scope" value="Eukaryota"/>
</dbReference>
<dbReference type="Pfam" id="PF22041">
    <property type="entry name" value="GST_C_7"/>
    <property type="match status" value="1"/>
</dbReference>
<dbReference type="Pfam" id="PF13409">
    <property type="entry name" value="GST_N_2"/>
    <property type="match status" value="1"/>
</dbReference>
<organism evidence="2 3">
    <name type="scientific">Moniliophthora roreri</name>
    <name type="common">Frosty pod rot fungus</name>
    <name type="synonym">Monilia roreri</name>
    <dbReference type="NCBI Taxonomy" id="221103"/>
    <lineage>
        <taxon>Eukaryota</taxon>
        <taxon>Fungi</taxon>
        <taxon>Dikarya</taxon>
        <taxon>Basidiomycota</taxon>
        <taxon>Agaricomycotina</taxon>
        <taxon>Agaricomycetes</taxon>
        <taxon>Agaricomycetidae</taxon>
        <taxon>Agaricales</taxon>
        <taxon>Marasmiineae</taxon>
        <taxon>Marasmiaceae</taxon>
        <taxon>Moniliophthora</taxon>
    </lineage>
</organism>
<dbReference type="InterPro" id="IPR054416">
    <property type="entry name" value="GST_UstS-like_C"/>
</dbReference>
<dbReference type="InterPro" id="IPR004045">
    <property type="entry name" value="Glutathione_S-Trfase_N"/>
</dbReference>
<protein>
    <recommendedName>
        <fullName evidence="1">GST N-terminal domain-containing protein</fullName>
    </recommendedName>
</protein>
<dbReference type="CDD" id="cd00299">
    <property type="entry name" value="GST_C_family"/>
    <property type="match status" value="1"/>
</dbReference>
<feature type="domain" description="GST N-terminal" evidence="1">
    <location>
        <begin position="9"/>
        <end position="100"/>
    </location>
</feature>
<dbReference type="PROSITE" id="PS50404">
    <property type="entry name" value="GST_NTER"/>
    <property type="match status" value="1"/>
</dbReference>
<dbReference type="Gene3D" id="3.40.30.10">
    <property type="entry name" value="Glutaredoxin"/>
    <property type="match status" value="1"/>
</dbReference>
<comment type="caution">
    <text evidence="2">The sequence shown here is derived from an EMBL/GenBank/DDBJ whole genome shotgun (WGS) entry which is preliminary data.</text>
</comment>
<evidence type="ECO:0000259" key="1">
    <source>
        <dbReference type="PROSITE" id="PS50404"/>
    </source>
</evidence>
<dbReference type="InterPro" id="IPR050983">
    <property type="entry name" value="GST_Omega/HSP26"/>
</dbReference>
<dbReference type="EMBL" id="LATX01001335">
    <property type="protein sequence ID" value="KTB42424.1"/>
    <property type="molecule type" value="Genomic_DNA"/>
</dbReference>
<dbReference type="SUPFAM" id="SSF47616">
    <property type="entry name" value="GST C-terminal domain-like"/>
    <property type="match status" value="1"/>
</dbReference>
<gene>
    <name evidence="2" type="ORF">WG66_4999</name>
</gene>
<dbReference type="Proteomes" id="UP000054988">
    <property type="component" value="Unassembled WGS sequence"/>
</dbReference>
<evidence type="ECO:0000313" key="2">
    <source>
        <dbReference type="EMBL" id="KTB42424.1"/>
    </source>
</evidence>
<accession>A0A0W0G1L5</accession>
<dbReference type="InterPro" id="IPR036249">
    <property type="entry name" value="Thioredoxin-like_sf"/>
</dbReference>
<dbReference type="SUPFAM" id="SSF52833">
    <property type="entry name" value="Thioredoxin-like"/>
    <property type="match status" value="1"/>
</dbReference>
<dbReference type="GO" id="GO:0005737">
    <property type="term" value="C:cytoplasm"/>
    <property type="evidence" value="ECO:0007669"/>
    <property type="project" value="TreeGrafter"/>
</dbReference>
<proteinExistence type="predicted"/>
<dbReference type="AlphaFoldDB" id="A0A0W0G1L5"/>